<dbReference type="AlphaFoldDB" id="E6LDS1"/>
<proteinExistence type="predicted"/>
<feature type="transmembrane region" description="Helical" evidence="1">
    <location>
        <begin position="38"/>
        <end position="57"/>
    </location>
</feature>
<evidence type="ECO:0000313" key="3">
    <source>
        <dbReference type="Proteomes" id="UP000010296"/>
    </source>
</evidence>
<evidence type="ECO:0000256" key="1">
    <source>
        <dbReference type="SAM" id="Phobius"/>
    </source>
</evidence>
<dbReference type="HOGENOM" id="CLU_020248_2_0_9"/>
<dbReference type="OrthoDB" id="2176387at2"/>
<feature type="transmembrane region" description="Helical" evidence="1">
    <location>
        <begin position="319"/>
        <end position="338"/>
    </location>
</feature>
<protein>
    <submittedName>
        <fullName evidence="2">Uncharacterized protein</fullName>
    </submittedName>
</protein>
<feature type="transmembrane region" description="Helical" evidence="1">
    <location>
        <begin position="344"/>
        <end position="372"/>
    </location>
</feature>
<accession>E6LDS1</accession>
<feature type="transmembrane region" description="Helical" evidence="1">
    <location>
        <begin position="69"/>
        <end position="93"/>
    </location>
</feature>
<keyword evidence="1" id="KW-0812">Transmembrane</keyword>
<dbReference type="Proteomes" id="UP000010296">
    <property type="component" value="Unassembled WGS sequence"/>
</dbReference>
<keyword evidence="1" id="KW-1133">Transmembrane helix</keyword>
<organism evidence="2 3">
    <name type="scientific">Enterococcus italicus (strain DSM 15952 / CCUG 50447 / LMG 22039 / TP 1.5)</name>
    <dbReference type="NCBI Taxonomy" id="888064"/>
    <lineage>
        <taxon>Bacteria</taxon>
        <taxon>Bacillati</taxon>
        <taxon>Bacillota</taxon>
        <taxon>Bacilli</taxon>
        <taxon>Lactobacillales</taxon>
        <taxon>Enterococcaceae</taxon>
        <taxon>Enterococcus</taxon>
    </lineage>
</organism>
<feature type="transmembrane region" description="Helical" evidence="1">
    <location>
        <begin position="498"/>
        <end position="519"/>
    </location>
</feature>
<reference evidence="2 3" key="1">
    <citation type="submission" date="2010-12" db="EMBL/GenBank/DDBJ databases">
        <authorList>
            <person name="Muzny D."/>
            <person name="Qin X."/>
            <person name="Deng J."/>
            <person name="Jiang H."/>
            <person name="Liu Y."/>
            <person name="Qu J."/>
            <person name="Song X.-Z."/>
            <person name="Zhang L."/>
            <person name="Thornton R."/>
            <person name="Coyle M."/>
            <person name="Francisco L."/>
            <person name="Jackson L."/>
            <person name="Javaid M."/>
            <person name="Korchina V."/>
            <person name="Kovar C."/>
            <person name="Mata R."/>
            <person name="Mathew T."/>
            <person name="Ngo R."/>
            <person name="Nguyen L."/>
            <person name="Nguyen N."/>
            <person name="Okwuonu G."/>
            <person name="Ongeri F."/>
            <person name="Pham C."/>
            <person name="Simmons D."/>
            <person name="Wilczek-Boney K."/>
            <person name="Hale W."/>
            <person name="Jakkamsetti A."/>
            <person name="Pham P."/>
            <person name="Ruth R."/>
            <person name="San Lucas F."/>
            <person name="Warren J."/>
            <person name="Zhang J."/>
            <person name="Zhao Z."/>
            <person name="Zhou C."/>
            <person name="Zhu D."/>
            <person name="Lee S."/>
            <person name="Bess C."/>
            <person name="Blankenburg K."/>
            <person name="Forbes L."/>
            <person name="Fu Q."/>
            <person name="Gubbala S."/>
            <person name="Hirani K."/>
            <person name="Jayaseelan J.C."/>
            <person name="Lara F."/>
            <person name="Munidasa M."/>
            <person name="Palculict T."/>
            <person name="Patil S."/>
            <person name="Pu L.-L."/>
            <person name="Saada N."/>
            <person name="Tang L."/>
            <person name="Weissenberger G."/>
            <person name="Zhu Y."/>
            <person name="Hemphill L."/>
            <person name="Shang Y."/>
            <person name="Youmans B."/>
            <person name="Ayvaz T."/>
            <person name="Ross M."/>
            <person name="Santibanez J."/>
            <person name="Aqrawi P."/>
            <person name="Gross S."/>
            <person name="Joshi V."/>
            <person name="Fowler G."/>
            <person name="Nazareth L."/>
            <person name="Reid J."/>
            <person name="Worley K."/>
            <person name="Petrosino J."/>
            <person name="Highlander S."/>
            <person name="Gibbs R."/>
        </authorList>
    </citation>
    <scope>NUCLEOTIDE SEQUENCE [LARGE SCALE GENOMIC DNA]</scope>
    <source>
        <strain evidence="3">DSM 15952 / CCUG 50447 / LMG 22039 / TP 1.5</strain>
    </source>
</reference>
<dbReference type="EMBL" id="AEPV01000018">
    <property type="protein sequence ID" value="EFU74660.1"/>
    <property type="molecule type" value="Genomic_DNA"/>
</dbReference>
<feature type="transmembrane region" description="Helical" evidence="1">
    <location>
        <begin position="393"/>
        <end position="417"/>
    </location>
</feature>
<feature type="transmembrane region" description="Helical" evidence="1">
    <location>
        <begin position="423"/>
        <end position="444"/>
    </location>
</feature>
<dbReference type="RefSeq" id="WP_007207532.1">
    <property type="nucleotide sequence ID" value="NZ_GL622241.1"/>
</dbReference>
<dbReference type="eggNOG" id="ENOG502ZAPV">
    <property type="taxonomic scope" value="Bacteria"/>
</dbReference>
<keyword evidence="3" id="KW-1185">Reference proteome</keyword>
<name>E6LDS1_ENTI1</name>
<gene>
    <name evidence="2" type="ORF">HMPREF9088_0511</name>
</gene>
<feature type="transmembrane region" description="Helical" evidence="1">
    <location>
        <begin position="187"/>
        <end position="209"/>
    </location>
</feature>
<comment type="caution">
    <text evidence="2">The sequence shown here is derived from an EMBL/GenBank/DDBJ whole genome shotgun (WGS) entry which is preliminary data.</text>
</comment>
<sequence>MISSQLKALININLLFINPQVTDRARKKGKQGKKLTKYILFQYLMSMIIFLAIYGFSMVTIDFSKNTGYFTFYMGLFSVLALSQGISTVYNVFFESQDLAGYLPLPFRQREIFMAKMFVVALSIIPFVLPLFLMYCLTGWRSGVNSVVVLVFSLVLFVLFLIFSFELCSFIVFGLTKTALFKKHKKVMTSLLLILSTVIAVAGIFFMSYQSSSTSFEAQADRPAIALFMPFYWMMHAPFQLNGLLSWAGFITLNLLGLWLIKRTILPKLYEQLLDASPNISHEKRKRKVNQSYNQMLINYNFQLIKDPNLLMQVVTNSLLMPLIFIISFGISGGVSAASLDNTFAIVFLIIGMFLAYLITTPASFIAMIISLDKANFQYIHALPINQKSYLKVKFWLGFSIQLLMFLIASLVATFLFHIPMLLIMSMLVGGVVASYIFSEYYFWRDFRLMDLSWTNVNQLVTRGLGNTGIILKMFGGLIVGGLLIGVTIFGVLVVSALWTSIGMGIVIIGLVIATYVFYRQRYWEIVE</sequence>
<evidence type="ECO:0000313" key="2">
    <source>
        <dbReference type="EMBL" id="EFU74660.1"/>
    </source>
</evidence>
<dbReference type="STRING" id="888064.HMPREF9088_0511"/>
<feature type="transmembrane region" description="Helical" evidence="1">
    <location>
        <begin position="239"/>
        <end position="261"/>
    </location>
</feature>
<keyword evidence="1" id="KW-0472">Membrane</keyword>
<feature type="transmembrane region" description="Helical" evidence="1">
    <location>
        <begin position="470"/>
        <end position="492"/>
    </location>
</feature>
<feature type="transmembrane region" description="Helical" evidence="1">
    <location>
        <begin position="113"/>
        <end position="135"/>
    </location>
</feature>
<feature type="transmembrane region" description="Helical" evidence="1">
    <location>
        <begin position="147"/>
        <end position="175"/>
    </location>
</feature>